<dbReference type="FunFam" id="1.10.287.180:FF:000001">
    <property type="entry name" value="Transcription elongation factor GreA"/>
    <property type="match status" value="1"/>
</dbReference>
<evidence type="ECO:0000256" key="1">
    <source>
        <dbReference type="ARBA" id="ARBA00008213"/>
    </source>
</evidence>
<sequence length="685" mass="80686">MVEKARELVKNKDFAALEALWIEMMEDANISISDFLKIANELKGIKETKQAFTLLEILASHLEDENRLDEAIEVYKNIAYFTDDDTSVRTKLVKIYKKRYSNNERIEKFIELSGIEKGEHLFKSLDRLEEFLKFDVGRVVYFEKYGLGEVVVMNPEKREIVVDFEKQKGYFLKFDVARGILKPVPEGHYLYKKYRGIEELKKLASEDPFTLVRYLLKSFKEPMSSSEIKTHLEGVISKEEVDKFWEKVRKKLEKDDNVKVEIKKGMKVYQLIEGVDKNILYLESFKEASIGDKYLIAERCAKDSPEVFNEMLNSLVLIANEKYREEPAIALDILYLCEEYKKTGLNYTIDELLEFQTYEFFLANLKNFEHKKKFLKEIKNREPNEWEKTYLRMMSTVEDLRLIDLMEEELKNSNFNLSEFYRSLFLMPQKSTGLFLWLLKNIGEGEFKEILIPKYLPRLINNLNDIKGARTAFLKAFSLERFDEIIKGAEVSDVLKIKEELIKSTALKAYEKKDYLRIIDYHYPNLEKKDDFIYATPQALEKKKAELEHLLKVEIPKNKEEISKAREYGDLRENFEYKAARERQSQLYQRVRMIESELKRVKLIDFNNLDTSRVSIGTKVILKNLEDGKVIEYTILGPWDSDLSRNIISHESPLAKNILMNKKVGDKVEIQEKIYEVIRIEPAEV</sequence>
<dbReference type="Pfam" id="PF01272">
    <property type="entry name" value="GreA_GreB"/>
    <property type="match status" value="1"/>
</dbReference>
<comment type="caution">
    <text evidence="12">The sequence shown here is derived from an EMBL/GenBank/DDBJ whole genome shotgun (WGS) entry which is preliminary data.</text>
</comment>
<evidence type="ECO:0000256" key="9">
    <source>
        <dbReference type="RuleBase" id="RU000556"/>
    </source>
</evidence>
<keyword evidence="5 8" id="KW-0804">Transcription</keyword>
<dbReference type="InterPro" id="IPR028624">
    <property type="entry name" value="Tscrpt_elong_fac_GreA/B"/>
</dbReference>
<evidence type="ECO:0000256" key="5">
    <source>
        <dbReference type="ARBA" id="ARBA00023163"/>
    </source>
</evidence>
<dbReference type="Pfam" id="PF03449">
    <property type="entry name" value="GreA_GreB_N"/>
    <property type="match status" value="1"/>
</dbReference>
<dbReference type="EMBL" id="DTOZ01000158">
    <property type="protein sequence ID" value="HGE78624.1"/>
    <property type="molecule type" value="Genomic_DNA"/>
</dbReference>
<dbReference type="InterPro" id="IPR001437">
    <property type="entry name" value="Tscrpt_elong_fac_GreA/B_C"/>
</dbReference>
<dbReference type="GO" id="GO:0006354">
    <property type="term" value="P:DNA-templated transcription elongation"/>
    <property type="evidence" value="ECO:0007669"/>
    <property type="project" value="TreeGrafter"/>
</dbReference>
<evidence type="ECO:0000256" key="4">
    <source>
        <dbReference type="ARBA" id="ARBA00023125"/>
    </source>
</evidence>
<organism evidence="12">
    <name type="scientific">candidate division WOR-3 bacterium</name>
    <dbReference type="NCBI Taxonomy" id="2052148"/>
    <lineage>
        <taxon>Bacteria</taxon>
        <taxon>Bacteria division WOR-3</taxon>
    </lineage>
</organism>
<feature type="domain" description="Transcription elongation factor GreA/GreB N-terminal" evidence="11">
    <location>
        <begin position="533"/>
        <end position="602"/>
    </location>
</feature>
<feature type="domain" description="Transcription elongation factor GreA/GreB C-terminal" evidence="10">
    <location>
        <begin position="611"/>
        <end position="681"/>
    </location>
</feature>
<dbReference type="SUPFAM" id="SSF46557">
    <property type="entry name" value="GreA transcript cleavage protein, N-terminal domain"/>
    <property type="match status" value="1"/>
</dbReference>
<dbReference type="Gene3D" id="1.10.287.180">
    <property type="entry name" value="Transcription elongation factor, GreA/GreB, N-terminal domain"/>
    <property type="match status" value="1"/>
</dbReference>
<evidence type="ECO:0000256" key="3">
    <source>
        <dbReference type="ARBA" id="ARBA00023015"/>
    </source>
</evidence>
<evidence type="ECO:0000256" key="2">
    <source>
        <dbReference type="ARBA" id="ARBA00013729"/>
    </source>
</evidence>
<reference evidence="12" key="1">
    <citation type="journal article" date="2020" name="mSystems">
        <title>Genome- and Community-Level Interaction Insights into Carbon Utilization and Element Cycling Functions of Hydrothermarchaeota in Hydrothermal Sediment.</title>
        <authorList>
            <person name="Zhou Z."/>
            <person name="Liu Y."/>
            <person name="Xu W."/>
            <person name="Pan J."/>
            <person name="Luo Z.H."/>
            <person name="Li M."/>
        </authorList>
    </citation>
    <scope>NUCLEOTIDE SEQUENCE [LARGE SCALE GENOMIC DNA]</scope>
    <source>
        <strain evidence="12">SpSt-961</strain>
    </source>
</reference>
<comment type="similarity">
    <text evidence="1 8 9">Belongs to the GreA/GreB family.</text>
</comment>
<evidence type="ECO:0000259" key="11">
    <source>
        <dbReference type="Pfam" id="PF03449"/>
    </source>
</evidence>
<dbReference type="InterPro" id="IPR022691">
    <property type="entry name" value="Tscrpt_elong_fac_GreA/B_N"/>
</dbReference>
<comment type="function">
    <text evidence="6 8 9">Necessary for efficient RNA polymerase transcription elongation past template-encoded arresting sites. The arresting sites in DNA have the property of trapping a certain fraction of elongating RNA polymerases that pass through, resulting in locked ternary complexes. Cleavage of the nascent transcript by cleavage factors such as GreA or GreB allows the resumption of elongation from the new 3'terminus. GreA releases sequences of 2 to 3 nucleotides.</text>
</comment>
<dbReference type="Gene3D" id="3.10.50.30">
    <property type="entry name" value="Transcription elongation factor, GreA/GreB, C-terminal domain"/>
    <property type="match status" value="1"/>
</dbReference>
<evidence type="ECO:0000256" key="7">
    <source>
        <dbReference type="ARBA" id="ARBA00030776"/>
    </source>
</evidence>
<proteinExistence type="inferred from homology"/>
<keyword evidence="4 8" id="KW-0238">DNA-binding</keyword>
<dbReference type="SUPFAM" id="SSF54534">
    <property type="entry name" value="FKBP-like"/>
    <property type="match status" value="1"/>
</dbReference>
<keyword evidence="12" id="KW-0648">Protein biosynthesis</keyword>
<dbReference type="NCBIfam" id="TIGR01462">
    <property type="entry name" value="greA"/>
    <property type="match status" value="1"/>
</dbReference>
<dbReference type="InterPro" id="IPR023459">
    <property type="entry name" value="Tscrpt_elong_fac_GreA/B_fam"/>
</dbReference>
<dbReference type="GO" id="GO:0003746">
    <property type="term" value="F:translation elongation factor activity"/>
    <property type="evidence" value="ECO:0007669"/>
    <property type="project" value="UniProtKB-KW"/>
</dbReference>
<evidence type="ECO:0000313" key="12">
    <source>
        <dbReference type="EMBL" id="HGE78624.1"/>
    </source>
</evidence>
<dbReference type="InterPro" id="IPR006359">
    <property type="entry name" value="Tscrpt_elong_fac_GreA"/>
</dbReference>
<dbReference type="AlphaFoldDB" id="A0A7V3VUS9"/>
<dbReference type="GO" id="GO:0032784">
    <property type="term" value="P:regulation of DNA-templated transcription elongation"/>
    <property type="evidence" value="ECO:0007669"/>
    <property type="project" value="UniProtKB-UniRule"/>
</dbReference>
<keyword evidence="12" id="KW-0251">Elongation factor</keyword>
<dbReference type="InterPro" id="IPR036805">
    <property type="entry name" value="Tscrpt_elong_fac_GreA/B_N_sf"/>
</dbReference>
<dbReference type="PANTHER" id="PTHR30437">
    <property type="entry name" value="TRANSCRIPTION ELONGATION FACTOR GREA"/>
    <property type="match status" value="1"/>
</dbReference>
<dbReference type="GO" id="GO:0070063">
    <property type="term" value="F:RNA polymerase binding"/>
    <property type="evidence" value="ECO:0007669"/>
    <property type="project" value="InterPro"/>
</dbReference>
<gene>
    <name evidence="8 12" type="primary">greA</name>
    <name evidence="12" type="ORF">ENX68_06485</name>
</gene>
<dbReference type="GO" id="GO:0003677">
    <property type="term" value="F:DNA binding"/>
    <property type="evidence" value="ECO:0007669"/>
    <property type="project" value="UniProtKB-UniRule"/>
</dbReference>
<evidence type="ECO:0000256" key="8">
    <source>
        <dbReference type="HAMAP-Rule" id="MF_00105"/>
    </source>
</evidence>
<accession>A0A7V3VUS9</accession>
<evidence type="ECO:0000256" key="6">
    <source>
        <dbReference type="ARBA" id="ARBA00024916"/>
    </source>
</evidence>
<protein>
    <recommendedName>
        <fullName evidence="2 8">Transcription elongation factor GreA</fullName>
    </recommendedName>
    <alternativeName>
        <fullName evidence="7 8">Transcript cleavage factor GreA</fullName>
    </alternativeName>
</protein>
<dbReference type="PANTHER" id="PTHR30437:SF4">
    <property type="entry name" value="TRANSCRIPTION ELONGATION FACTOR GREA"/>
    <property type="match status" value="1"/>
</dbReference>
<dbReference type="HAMAP" id="MF_00105">
    <property type="entry name" value="GreA_GreB"/>
    <property type="match status" value="1"/>
</dbReference>
<evidence type="ECO:0000259" key="10">
    <source>
        <dbReference type="Pfam" id="PF01272"/>
    </source>
</evidence>
<keyword evidence="3 8" id="KW-0805">Transcription regulation</keyword>
<dbReference type="InterPro" id="IPR036953">
    <property type="entry name" value="GreA/GreB_C_sf"/>
</dbReference>
<name>A0A7V3VUS9_UNCW3</name>